<dbReference type="RefSeq" id="WP_204497737.1">
    <property type="nucleotide sequence ID" value="NZ_JAFBDR010000003.1"/>
</dbReference>
<comment type="caution">
    <text evidence="1">The sequence shown here is derived from an EMBL/GenBank/DDBJ whole genome shotgun (WGS) entry which is preliminary data.</text>
</comment>
<gene>
    <name evidence="1" type="ORF">JOC48_000783</name>
</gene>
<evidence type="ECO:0000313" key="1">
    <source>
        <dbReference type="EMBL" id="MBM7570305.1"/>
    </source>
</evidence>
<name>A0ABS2MWP6_9BACI</name>
<reference evidence="1 2" key="1">
    <citation type="submission" date="2021-01" db="EMBL/GenBank/DDBJ databases">
        <title>Genomic Encyclopedia of Type Strains, Phase IV (KMG-IV): sequencing the most valuable type-strain genomes for metagenomic binning, comparative biology and taxonomic classification.</title>
        <authorList>
            <person name="Goeker M."/>
        </authorList>
    </citation>
    <scope>NUCLEOTIDE SEQUENCE [LARGE SCALE GENOMIC DNA]</scope>
    <source>
        <strain evidence="1 2">DSM 23711</strain>
    </source>
</reference>
<dbReference type="EMBL" id="JAFBDR010000003">
    <property type="protein sequence ID" value="MBM7570305.1"/>
    <property type="molecule type" value="Genomic_DNA"/>
</dbReference>
<proteinExistence type="predicted"/>
<dbReference type="PROSITE" id="PS51257">
    <property type="entry name" value="PROKAR_LIPOPROTEIN"/>
    <property type="match status" value="1"/>
</dbReference>
<dbReference type="Proteomes" id="UP001296943">
    <property type="component" value="Unassembled WGS sequence"/>
</dbReference>
<protein>
    <submittedName>
        <fullName evidence="1">ABC-type glycerol-3-phosphate transport system substrate-binding protein</fullName>
    </submittedName>
</protein>
<accession>A0ABS2MWP6</accession>
<organism evidence="1 2">
    <name type="scientific">Aquibacillus albus</name>
    <dbReference type="NCBI Taxonomy" id="1168171"/>
    <lineage>
        <taxon>Bacteria</taxon>
        <taxon>Bacillati</taxon>
        <taxon>Bacillota</taxon>
        <taxon>Bacilli</taxon>
        <taxon>Bacillales</taxon>
        <taxon>Bacillaceae</taxon>
        <taxon>Aquibacillus</taxon>
    </lineage>
</organism>
<keyword evidence="2" id="KW-1185">Reference proteome</keyword>
<sequence>MKKAHLFFLAFIVIILLSACGLQEIDKKGPFRVIILSDIPLRFDSDFDPYILEKLAQEEEELEDDFDVRVDLFPISHEKLTIEILTKEVDVFIVDESLKHILLDPYGLHPLDRLKEKLPSELYKEYIMTDEESGESHLYAIPLKNDSRLLQDLGIEIPSSLIAVVTSHSTYKERGIQLLEQLK</sequence>
<evidence type="ECO:0000313" key="2">
    <source>
        <dbReference type="Proteomes" id="UP001296943"/>
    </source>
</evidence>